<reference evidence="1" key="1">
    <citation type="submission" date="2018-06" db="EMBL/GenBank/DDBJ databases">
        <authorList>
            <consortium name="GenomeTrakr network: Whole genome sequencing for foodborne pathogen traceback"/>
        </authorList>
    </citation>
    <scope>NUCLEOTIDE SEQUENCE</scope>
    <source>
        <strain evidence="1">NC_C1386</strain>
    </source>
</reference>
<sequence length="240" mass="28124">MIVFPLSSFNRYFGNNPLQTLTKIRDESIENGNPELAKKQREELGNDLIDLYKISKKFSDKIELVEGSIEDKLRNNELPESEVKNLFQWMDKNAKHPRWMHIDGVSYDEAYVKIFHTSKSIDEFKEKYLELQKKYFVDFNNIDSSQKILQENLEENKEKPFKPIQAESKSETYKDDNKMNELLRKLLETKFGTSDELEILFGMKFSDDDAGEFNKILSLNSAPKSVDIVRGILKRTCNYP</sequence>
<evidence type="ECO:0000313" key="1">
    <source>
        <dbReference type="EMBL" id="EAK4116646.1"/>
    </source>
</evidence>
<name>A0A5T0V0Q7_CAMCO</name>
<dbReference type="AlphaFoldDB" id="A0A5T0V0Q7"/>
<accession>A0A5T0V0Q7</accession>
<organism evidence="1">
    <name type="scientific">Campylobacter coli</name>
    <dbReference type="NCBI Taxonomy" id="195"/>
    <lineage>
        <taxon>Bacteria</taxon>
        <taxon>Pseudomonadati</taxon>
        <taxon>Campylobacterota</taxon>
        <taxon>Epsilonproteobacteria</taxon>
        <taxon>Campylobacterales</taxon>
        <taxon>Campylobacteraceae</taxon>
        <taxon>Campylobacter</taxon>
    </lineage>
</organism>
<dbReference type="EMBL" id="AACFZV010000004">
    <property type="protein sequence ID" value="EAK4116646.1"/>
    <property type="molecule type" value="Genomic_DNA"/>
</dbReference>
<dbReference type="RefSeq" id="WP_061426000.1">
    <property type="nucleotide sequence ID" value="NZ_LKCT01000018.1"/>
</dbReference>
<proteinExistence type="predicted"/>
<comment type="caution">
    <text evidence="1">The sequence shown here is derived from an EMBL/GenBank/DDBJ whole genome shotgun (WGS) entry which is preliminary data.</text>
</comment>
<protein>
    <submittedName>
        <fullName evidence="1">Uncharacterized protein</fullName>
    </submittedName>
</protein>
<gene>
    <name evidence="1" type="ORF">CLQ11_03965</name>
</gene>